<comment type="caution">
    <text evidence="1">The sequence shown here is derived from an EMBL/GenBank/DDBJ whole genome shotgun (WGS) entry which is preliminary data.</text>
</comment>
<evidence type="ECO:0000313" key="2">
    <source>
        <dbReference type="Proteomes" id="UP000005396"/>
    </source>
</evidence>
<dbReference type="HOGENOM" id="CLU_3198002_0_0_9"/>
<evidence type="ECO:0000313" key="1">
    <source>
        <dbReference type="EMBL" id="EDP17534.1"/>
    </source>
</evidence>
<dbReference type="EMBL" id="ABCC02000022">
    <property type="protein sequence ID" value="EDP17534.1"/>
    <property type="molecule type" value="Genomic_DNA"/>
</dbReference>
<proteinExistence type="predicted"/>
<gene>
    <name evidence="1" type="ORF">CLOBOL_02111</name>
</gene>
<reference evidence="1 2" key="2">
    <citation type="submission" date="2007-09" db="EMBL/GenBank/DDBJ databases">
        <title>Draft genome sequence of Clostridium bolteae (ATCC BAA-613).</title>
        <authorList>
            <person name="Sudarsanam P."/>
            <person name="Ley R."/>
            <person name="Guruge J."/>
            <person name="Turnbaugh P.J."/>
            <person name="Mahowald M."/>
            <person name="Liep D."/>
            <person name="Gordon J."/>
        </authorList>
    </citation>
    <scope>NUCLEOTIDE SEQUENCE [LARGE SCALE GENOMIC DNA]</scope>
    <source>
        <strain evidence="2">ATCC BAA-613 / DSM 15670 / CCUG 46953 / JCM 12243 / WAL 16351</strain>
    </source>
</reference>
<name>A8RN63_ENTBW</name>
<organism evidence="1 2">
    <name type="scientific">Enterocloster bolteae (strain ATCC BAA-613 / DSM 15670 / CCUG 46953 / JCM 12243 / WAL 16351)</name>
    <name type="common">Clostridium bolteae</name>
    <dbReference type="NCBI Taxonomy" id="411902"/>
    <lineage>
        <taxon>Bacteria</taxon>
        <taxon>Bacillati</taxon>
        <taxon>Bacillota</taxon>
        <taxon>Clostridia</taxon>
        <taxon>Lachnospirales</taxon>
        <taxon>Lachnospiraceae</taxon>
        <taxon>Enterocloster</taxon>
    </lineage>
</organism>
<accession>A8RN63</accession>
<sequence>MKQSVNKKAIANMIDGNIHISDIRDLRAQRMSAVFVNDRANIVNK</sequence>
<protein>
    <submittedName>
        <fullName evidence="1">Uncharacterized protein</fullName>
    </submittedName>
</protein>
<dbReference type="PaxDb" id="411902-CLOBOL_02111"/>
<dbReference type="Proteomes" id="UP000005396">
    <property type="component" value="Unassembled WGS sequence"/>
</dbReference>
<reference evidence="1 2" key="1">
    <citation type="submission" date="2007-08" db="EMBL/GenBank/DDBJ databases">
        <authorList>
            <person name="Fulton L."/>
            <person name="Clifton S."/>
            <person name="Fulton B."/>
            <person name="Xu J."/>
            <person name="Minx P."/>
            <person name="Pepin K.H."/>
            <person name="Johnson M."/>
            <person name="Thiruvilangam P."/>
            <person name="Bhonagiri V."/>
            <person name="Nash W.E."/>
            <person name="Mardis E.R."/>
            <person name="Wilson R.K."/>
        </authorList>
    </citation>
    <scope>NUCLEOTIDE SEQUENCE [LARGE SCALE GENOMIC DNA]</scope>
    <source>
        <strain evidence="2">ATCC BAA-613 / DSM 15670 / CCUG 46953 / JCM 12243 / WAL 16351</strain>
    </source>
</reference>
<dbReference type="AlphaFoldDB" id="A8RN63"/>